<sequence>MAPLSRPALISCSRPGSLQQKRPQTRKLCTVEMGVHAWQAWRASWCAAAMGVAGRWERRGSISSIAIAMVLYSHRAWHAHRRGLTLTLTINQDGKVLGSDA</sequence>
<gene>
    <name evidence="1" type="ORF">CBRE1094_LOCUS8529</name>
</gene>
<dbReference type="EMBL" id="HBGU01015867">
    <property type="protein sequence ID" value="CAD9424378.1"/>
    <property type="molecule type" value="Transcribed_RNA"/>
</dbReference>
<evidence type="ECO:0000313" key="1">
    <source>
        <dbReference type="EMBL" id="CAD9424378.1"/>
    </source>
</evidence>
<accession>A0A7S2CFZ3</accession>
<name>A0A7S2CFZ3_9EUKA</name>
<proteinExistence type="predicted"/>
<reference evidence="1" key="1">
    <citation type="submission" date="2021-01" db="EMBL/GenBank/DDBJ databases">
        <authorList>
            <person name="Corre E."/>
            <person name="Pelletier E."/>
            <person name="Niang G."/>
            <person name="Scheremetjew M."/>
            <person name="Finn R."/>
            <person name="Kale V."/>
            <person name="Holt S."/>
            <person name="Cochrane G."/>
            <person name="Meng A."/>
            <person name="Brown T."/>
            <person name="Cohen L."/>
        </authorList>
    </citation>
    <scope>NUCLEOTIDE SEQUENCE</scope>
    <source>
        <strain evidence="1">UTEX LB 985</strain>
    </source>
</reference>
<protein>
    <submittedName>
        <fullName evidence="1">Uncharacterized protein</fullName>
    </submittedName>
</protein>
<dbReference type="AlphaFoldDB" id="A0A7S2CFZ3"/>
<organism evidence="1">
    <name type="scientific">Haptolina brevifila</name>
    <dbReference type="NCBI Taxonomy" id="156173"/>
    <lineage>
        <taxon>Eukaryota</taxon>
        <taxon>Haptista</taxon>
        <taxon>Haptophyta</taxon>
        <taxon>Prymnesiophyceae</taxon>
        <taxon>Prymnesiales</taxon>
        <taxon>Prymnesiaceae</taxon>
        <taxon>Haptolina</taxon>
    </lineage>
</organism>